<evidence type="ECO:0000313" key="1">
    <source>
        <dbReference type="EMBL" id="SDX63612.1"/>
    </source>
</evidence>
<dbReference type="EMBL" id="FNNB01000010">
    <property type="protein sequence ID" value="SDX63612.1"/>
    <property type="molecule type" value="Genomic_DNA"/>
</dbReference>
<accession>A0A1H3DAR7</accession>
<dbReference type="GeneID" id="94022510"/>
<name>A0A1H3DAR7_9RHOB</name>
<organism evidence="1 2">
    <name type="scientific">Sulfitobacter pontiacus</name>
    <dbReference type="NCBI Taxonomy" id="60137"/>
    <lineage>
        <taxon>Bacteria</taxon>
        <taxon>Pseudomonadati</taxon>
        <taxon>Pseudomonadota</taxon>
        <taxon>Alphaproteobacteria</taxon>
        <taxon>Rhodobacterales</taxon>
        <taxon>Roseobacteraceae</taxon>
        <taxon>Sulfitobacter</taxon>
    </lineage>
</organism>
<dbReference type="STRING" id="60137.SAMN04488041_11037"/>
<gene>
    <name evidence="1" type="ORF">SAMN04488041_11037</name>
</gene>
<dbReference type="RefSeq" id="WP_083350912.1">
    <property type="nucleotide sequence ID" value="NZ_CP160850.1"/>
</dbReference>
<proteinExistence type="predicted"/>
<reference evidence="2" key="1">
    <citation type="submission" date="2016-10" db="EMBL/GenBank/DDBJ databases">
        <authorList>
            <person name="Varghese N."/>
            <person name="Submissions S."/>
        </authorList>
    </citation>
    <scope>NUCLEOTIDE SEQUENCE [LARGE SCALE GENOMIC DNA]</scope>
    <source>
        <strain evidence="2">DSM 10014</strain>
    </source>
</reference>
<protein>
    <submittedName>
        <fullName evidence="1">Uncharacterized protein</fullName>
    </submittedName>
</protein>
<evidence type="ECO:0000313" key="2">
    <source>
        <dbReference type="Proteomes" id="UP000183076"/>
    </source>
</evidence>
<dbReference type="AlphaFoldDB" id="A0A1H3DAR7"/>
<dbReference type="Proteomes" id="UP000183076">
    <property type="component" value="Unassembled WGS sequence"/>
</dbReference>
<sequence length="294" mass="32587">MIQTADTAPSYDAAQLIARPMFWEALKGEASDLLKVHAVAPEVVHYLADIRHWILIHMAIALHFERKIDPAAPPLTPKKLLTELAGTGIASRNTVQSFLRELLRIKLTEPPKTGTLRQHATEVSAKSEKLMFVYIDIHLRALDMVDGGGRSALFNRTPTLLHKLQPAFARKICLNPAWYNPPAMVNCFTNSVSGSSILHEMVLSTQFNEPDGDGRFWLGTVSTAGLAARYYVSDAHISRILIKAQQVGGIGWENERRRGACWLSTTLRDAYLLWQAEKLAALSSAFNRCVSATA</sequence>